<evidence type="ECO:0008006" key="3">
    <source>
        <dbReference type="Google" id="ProtNLM"/>
    </source>
</evidence>
<gene>
    <name evidence="1" type="ORF">BCR24_02760</name>
</gene>
<dbReference type="AlphaFoldDB" id="A0A1E5HD28"/>
<protein>
    <recommendedName>
        <fullName evidence="3">Adenylate cyclase</fullName>
    </recommendedName>
</protein>
<reference evidence="2" key="1">
    <citation type="submission" date="2016-09" db="EMBL/GenBank/DDBJ databases">
        <authorList>
            <person name="Gulvik C.A."/>
        </authorList>
    </citation>
    <scope>NUCLEOTIDE SEQUENCE [LARGE SCALE GENOMIC DNA]</scope>
    <source>
        <strain evidence="2">LMG 26676</strain>
    </source>
</reference>
<evidence type="ECO:0000313" key="1">
    <source>
        <dbReference type="EMBL" id="OEG22848.1"/>
    </source>
</evidence>
<dbReference type="InterPro" id="IPR053158">
    <property type="entry name" value="CapK_Type1_Caps_Biosynth"/>
</dbReference>
<dbReference type="InterPro" id="IPR012685">
    <property type="entry name" value="CHP02304_F390_synth-rel"/>
</dbReference>
<evidence type="ECO:0000313" key="2">
    <source>
        <dbReference type="Proteomes" id="UP000094469"/>
    </source>
</evidence>
<name>A0A1E5HD28_9ENTE</name>
<keyword evidence="2" id="KW-1185">Reference proteome</keyword>
<proteinExistence type="predicted"/>
<dbReference type="Proteomes" id="UP000094469">
    <property type="component" value="Unassembled WGS sequence"/>
</dbReference>
<dbReference type="Gene3D" id="3.40.50.12780">
    <property type="entry name" value="N-terminal domain of ligase-like"/>
    <property type="match status" value="1"/>
</dbReference>
<dbReference type="SUPFAM" id="SSF56801">
    <property type="entry name" value="Acetyl-CoA synthetase-like"/>
    <property type="match status" value="1"/>
</dbReference>
<sequence>MDLSYQDYLSKKRPKKFRHYQKKRLQKHLEKIVPKSPFYSRFVNESGKIVYDQFPIINKDVMMNEFDTLNTKRISLKQAKQVALKAEENRDFAPKIGTISVGLSSGTTGNQGVFLVSDQETIQWSAAMMKKAIDRRKFRGETIVIAFFMRANNNLYETINQGKIRLHFFDLMNPIDENLARLDQLKPNVIVAQPSMLRLIAAFYGDHSLEYKLKEVFSIAEVLEEMDRVYIETSLSCRLKEIYQATEGFLGISCHHGTLHLNEDIVFIEKEYLSETSNRFIPIITDLYRTTQPLIRYRHTDILIERKTPCPCGSSFIALEKIEGREDDCFIFYVENEVQIVFPDFIRYAIARSSDKILQFQCIQQTKERIDLKLELSSASSEQTIIPIVIDQLNKVFPSSLQTRININVSIGNLTNEYGKKMRRVISYVKRSD</sequence>
<dbReference type="EMBL" id="MIKC01000012">
    <property type="protein sequence ID" value="OEG22848.1"/>
    <property type="molecule type" value="Genomic_DNA"/>
</dbReference>
<accession>A0A1E5HD28</accession>
<dbReference type="InterPro" id="IPR042099">
    <property type="entry name" value="ANL_N_sf"/>
</dbReference>
<organism evidence="1 2">
    <name type="scientific">Enterococcus ureilyticus</name>
    <dbReference type="NCBI Taxonomy" id="1131292"/>
    <lineage>
        <taxon>Bacteria</taxon>
        <taxon>Bacillati</taxon>
        <taxon>Bacillota</taxon>
        <taxon>Bacilli</taxon>
        <taxon>Lactobacillales</taxon>
        <taxon>Enterococcaceae</taxon>
        <taxon>Enterococcus</taxon>
    </lineage>
</organism>
<dbReference type="NCBIfam" id="TIGR02304">
    <property type="entry name" value="aden_form_hyp"/>
    <property type="match status" value="1"/>
</dbReference>
<comment type="caution">
    <text evidence="1">The sequence shown here is derived from an EMBL/GenBank/DDBJ whole genome shotgun (WGS) entry which is preliminary data.</text>
</comment>
<dbReference type="STRING" id="1131292.BCR24_02760"/>
<dbReference type="PANTHER" id="PTHR36932:SF1">
    <property type="entry name" value="CAPSULAR POLYSACCHARIDE BIOSYNTHESIS PROTEIN"/>
    <property type="match status" value="1"/>
</dbReference>
<dbReference type="PANTHER" id="PTHR36932">
    <property type="entry name" value="CAPSULAR POLYSACCHARIDE BIOSYNTHESIS PROTEIN"/>
    <property type="match status" value="1"/>
</dbReference>